<protein>
    <recommendedName>
        <fullName evidence="4">BZIP domain-containing protein</fullName>
    </recommendedName>
</protein>
<evidence type="ECO:0000313" key="3">
    <source>
        <dbReference type="Proteomes" id="UP000009192"/>
    </source>
</evidence>
<gene>
    <name evidence="2" type="primary">Dmoj\GI17610</name>
    <name evidence="2" type="ORF">Dmoj_GI17610</name>
</gene>
<accession>B4KHM5</accession>
<proteinExistence type="predicted"/>
<dbReference type="AlphaFoldDB" id="B4KHM5"/>
<feature type="region of interest" description="Disordered" evidence="1">
    <location>
        <begin position="162"/>
        <end position="190"/>
    </location>
</feature>
<dbReference type="KEGG" id="dmo:Dmoj_GI17610"/>
<dbReference type="PhylomeDB" id="B4KHM5"/>
<dbReference type="Gene3D" id="1.20.5.170">
    <property type="match status" value="1"/>
</dbReference>
<dbReference type="OMA" id="YAHKKFS"/>
<keyword evidence="3" id="KW-1185">Reference proteome</keyword>
<organism evidence="2 3">
    <name type="scientific">Drosophila mojavensis</name>
    <name type="common">Fruit fly</name>
    <dbReference type="NCBI Taxonomy" id="7230"/>
    <lineage>
        <taxon>Eukaryota</taxon>
        <taxon>Metazoa</taxon>
        <taxon>Ecdysozoa</taxon>
        <taxon>Arthropoda</taxon>
        <taxon>Hexapoda</taxon>
        <taxon>Insecta</taxon>
        <taxon>Pterygota</taxon>
        <taxon>Neoptera</taxon>
        <taxon>Endopterygota</taxon>
        <taxon>Diptera</taxon>
        <taxon>Brachycera</taxon>
        <taxon>Muscomorpha</taxon>
        <taxon>Ephydroidea</taxon>
        <taxon>Drosophilidae</taxon>
        <taxon>Drosophila</taxon>
    </lineage>
</organism>
<name>B4KHM5_DROMO</name>
<dbReference type="EMBL" id="CH933807">
    <property type="protein sequence ID" value="EDW12304.1"/>
    <property type="molecule type" value="Genomic_DNA"/>
</dbReference>
<dbReference type="InParanoid" id="B4KHM5"/>
<evidence type="ECO:0008006" key="4">
    <source>
        <dbReference type="Google" id="ProtNLM"/>
    </source>
</evidence>
<dbReference type="eggNOG" id="ENOG502T6VC">
    <property type="taxonomic scope" value="Eukaryota"/>
</dbReference>
<dbReference type="OrthoDB" id="7862047at2759"/>
<dbReference type="Proteomes" id="UP000009192">
    <property type="component" value="Unassembled WGS sequence"/>
</dbReference>
<evidence type="ECO:0000256" key="1">
    <source>
        <dbReference type="SAM" id="MobiDB-lite"/>
    </source>
</evidence>
<sequence length="190" mass="22225">MDNSAPITTPDYAHKKFSALKRKRSQDEETDDDVVFIMELPAKRRFFRPWLDEPRATITSATAVEQPPRRPSPNTVATTYHANMVRSHTPRLRSPKAQQRRDRNTLACLLSRRARQAKQLAMEQQYEQYRQQHEANLEQQVRLSLYYVRFLQQTMAATRTALPDSSQQSLQHGQHMHQAWPQQQATATKR</sequence>
<feature type="compositionally biased region" description="Polar residues" evidence="1">
    <location>
        <begin position="162"/>
        <end position="172"/>
    </location>
</feature>
<feature type="compositionally biased region" description="Polar residues" evidence="1">
    <location>
        <begin position="180"/>
        <end position="190"/>
    </location>
</feature>
<evidence type="ECO:0000313" key="2">
    <source>
        <dbReference type="EMBL" id="EDW12304.1"/>
    </source>
</evidence>
<dbReference type="HOGENOM" id="CLU_095450_1_0_1"/>
<reference evidence="2 3" key="1">
    <citation type="journal article" date="2007" name="Nature">
        <title>Evolution of genes and genomes on the Drosophila phylogeny.</title>
        <authorList>
            <consortium name="Drosophila 12 Genomes Consortium"/>
            <person name="Clark A.G."/>
            <person name="Eisen M.B."/>
            <person name="Smith D.R."/>
            <person name="Bergman C.M."/>
            <person name="Oliver B."/>
            <person name="Markow T.A."/>
            <person name="Kaufman T.C."/>
            <person name="Kellis M."/>
            <person name="Gelbart W."/>
            <person name="Iyer V.N."/>
            <person name="Pollard D.A."/>
            <person name="Sackton T.B."/>
            <person name="Larracuente A.M."/>
            <person name="Singh N.D."/>
            <person name="Abad J.P."/>
            <person name="Abt D.N."/>
            <person name="Adryan B."/>
            <person name="Aguade M."/>
            <person name="Akashi H."/>
            <person name="Anderson W.W."/>
            <person name="Aquadro C.F."/>
            <person name="Ardell D.H."/>
            <person name="Arguello R."/>
            <person name="Artieri C.G."/>
            <person name="Barbash D.A."/>
            <person name="Barker D."/>
            <person name="Barsanti P."/>
            <person name="Batterham P."/>
            <person name="Batzoglou S."/>
            <person name="Begun D."/>
            <person name="Bhutkar A."/>
            <person name="Blanco E."/>
            <person name="Bosak S.A."/>
            <person name="Bradley R.K."/>
            <person name="Brand A.D."/>
            <person name="Brent M.R."/>
            <person name="Brooks A.N."/>
            <person name="Brown R.H."/>
            <person name="Butlin R.K."/>
            <person name="Caggese C."/>
            <person name="Calvi B.R."/>
            <person name="Bernardo de Carvalho A."/>
            <person name="Caspi A."/>
            <person name="Castrezana S."/>
            <person name="Celniker S.E."/>
            <person name="Chang J.L."/>
            <person name="Chapple C."/>
            <person name="Chatterji S."/>
            <person name="Chinwalla A."/>
            <person name="Civetta A."/>
            <person name="Clifton S.W."/>
            <person name="Comeron J.M."/>
            <person name="Costello J.C."/>
            <person name="Coyne J.A."/>
            <person name="Daub J."/>
            <person name="David R.G."/>
            <person name="Delcher A.L."/>
            <person name="Delehaunty K."/>
            <person name="Do C.B."/>
            <person name="Ebling H."/>
            <person name="Edwards K."/>
            <person name="Eickbush T."/>
            <person name="Evans J.D."/>
            <person name="Filipski A."/>
            <person name="Findeiss S."/>
            <person name="Freyhult E."/>
            <person name="Fulton L."/>
            <person name="Fulton R."/>
            <person name="Garcia A.C."/>
            <person name="Gardiner A."/>
            <person name="Garfield D.A."/>
            <person name="Garvin B.E."/>
            <person name="Gibson G."/>
            <person name="Gilbert D."/>
            <person name="Gnerre S."/>
            <person name="Godfrey J."/>
            <person name="Good R."/>
            <person name="Gotea V."/>
            <person name="Gravely B."/>
            <person name="Greenberg A.J."/>
            <person name="Griffiths-Jones S."/>
            <person name="Gross S."/>
            <person name="Guigo R."/>
            <person name="Gustafson E.A."/>
            <person name="Haerty W."/>
            <person name="Hahn M.W."/>
            <person name="Halligan D.L."/>
            <person name="Halpern A.L."/>
            <person name="Halter G.M."/>
            <person name="Han M.V."/>
            <person name="Heger A."/>
            <person name="Hillier L."/>
            <person name="Hinrichs A.S."/>
            <person name="Holmes I."/>
            <person name="Hoskins R.A."/>
            <person name="Hubisz M.J."/>
            <person name="Hultmark D."/>
            <person name="Huntley M.A."/>
            <person name="Jaffe D.B."/>
            <person name="Jagadeeshan S."/>
            <person name="Jeck W.R."/>
            <person name="Johnson J."/>
            <person name="Jones C.D."/>
            <person name="Jordan W.C."/>
            <person name="Karpen G.H."/>
            <person name="Kataoka E."/>
            <person name="Keightley P.D."/>
            <person name="Kheradpour P."/>
            <person name="Kirkness E.F."/>
            <person name="Koerich L.B."/>
            <person name="Kristiansen K."/>
            <person name="Kudrna D."/>
            <person name="Kulathinal R.J."/>
            <person name="Kumar S."/>
            <person name="Kwok R."/>
            <person name="Lander E."/>
            <person name="Langley C.H."/>
            <person name="Lapoint R."/>
            <person name="Lazzaro B.P."/>
            <person name="Lee S.J."/>
            <person name="Levesque L."/>
            <person name="Li R."/>
            <person name="Lin C.F."/>
            <person name="Lin M.F."/>
            <person name="Lindblad-Toh K."/>
            <person name="Llopart A."/>
            <person name="Long M."/>
            <person name="Low L."/>
            <person name="Lozovsky E."/>
            <person name="Lu J."/>
            <person name="Luo M."/>
            <person name="Machado C.A."/>
            <person name="Makalowski W."/>
            <person name="Marzo M."/>
            <person name="Matsuda M."/>
            <person name="Matzkin L."/>
            <person name="McAllister B."/>
            <person name="McBride C.S."/>
            <person name="McKernan B."/>
            <person name="McKernan K."/>
            <person name="Mendez-Lago M."/>
            <person name="Minx P."/>
            <person name="Mollenhauer M.U."/>
            <person name="Montooth K."/>
            <person name="Mount S.M."/>
            <person name="Mu X."/>
            <person name="Myers E."/>
            <person name="Negre B."/>
            <person name="Newfeld S."/>
            <person name="Nielsen R."/>
            <person name="Noor M.A."/>
            <person name="O'Grady P."/>
            <person name="Pachter L."/>
            <person name="Papaceit M."/>
            <person name="Parisi M.J."/>
            <person name="Parisi M."/>
            <person name="Parts L."/>
            <person name="Pedersen J.S."/>
            <person name="Pesole G."/>
            <person name="Phillippy A.M."/>
            <person name="Ponting C.P."/>
            <person name="Pop M."/>
            <person name="Porcelli D."/>
            <person name="Powell J.R."/>
            <person name="Prohaska S."/>
            <person name="Pruitt K."/>
            <person name="Puig M."/>
            <person name="Quesneville H."/>
            <person name="Ram K.R."/>
            <person name="Rand D."/>
            <person name="Rasmussen M.D."/>
            <person name="Reed L.K."/>
            <person name="Reenan R."/>
            <person name="Reily A."/>
            <person name="Remington K.A."/>
            <person name="Rieger T.T."/>
            <person name="Ritchie M.G."/>
            <person name="Robin C."/>
            <person name="Rogers Y.H."/>
            <person name="Rohde C."/>
            <person name="Rozas J."/>
            <person name="Rubenfield M.J."/>
            <person name="Ruiz A."/>
            <person name="Russo S."/>
            <person name="Salzberg S.L."/>
            <person name="Sanchez-Gracia A."/>
            <person name="Saranga D.J."/>
            <person name="Sato H."/>
            <person name="Schaeffer S.W."/>
            <person name="Schatz M.C."/>
            <person name="Schlenke T."/>
            <person name="Schwartz R."/>
            <person name="Segarra C."/>
            <person name="Singh R.S."/>
            <person name="Sirot L."/>
            <person name="Sirota M."/>
            <person name="Sisneros N.B."/>
            <person name="Smith C.D."/>
            <person name="Smith T.F."/>
            <person name="Spieth J."/>
            <person name="Stage D.E."/>
            <person name="Stark A."/>
            <person name="Stephan W."/>
            <person name="Strausberg R.L."/>
            <person name="Strempel S."/>
            <person name="Sturgill D."/>
            <person name="Sutton G."/>
            <person name="Sutton G.G."/>
            <person name="Tao W."/>
            <person name="Teichmann S."/>
            <person name="Tobari Y.N."/>
            <person name="Tomimura Y."/>
            <person name="Tsolas J.M."/>
            <person name="Valente V.L."/>
            <person name="Venter E."/>
            <person name="Venter J.C."/>
            <person name="Vicario S."/>
            <person name="Vieira F.G."/>
            <person name="Vilella A.J."/>
            <person name="Villasante A."/>
            <person name="Walenz B."/>
            <person name="Wang J."/>
            <person name="Wasserman M."/>
            <person name="Watts T."/>
            <person name="Wilson D."/>
            <person name="Wilson R.K."/>
            <person name="Wing R.A."/>
            <person name="Wolfner M.F."/>
            <person name="Wong A."/>
            <person name="Wong G.K."/>
            <person name="Wu C.I."/>
            <person name="Wu G."/>
            <person name="Yamamoto D."/>
            <person name="Yang H.P."/>
            <person name="Yang S.P."/>
            <person name="Yorke J.A."/>
            <person name="Yoshida K."/>
            <person name="Zdobnov E."/>
            <person name="Zhang P."/>
            <person name="Zhang Y."/>
            <person name="Zimin A.V."/>
            <person name="Baldwin J."/>
            <person name="Abdouelleil A."/>
            <person name="Abdulkadir J."/>
            <person name="Abebe A."/>
            <person name="Abera B."/>
            <person name="Abreu J."/>
            <person name="Acer S.C."/>
            <person name="Aftuck L."/>
            <person name="Alexander A."/>
            <person name="An P."/>
            <person name="Anderson E."/>
            <person name="Anderson S."/>
            <person name="Arachi H."/>
            <person name="Azer M."/>
            <person name="Bachantsang P."/>
            <person name="Barry A."/>
            <person name="Bayul T."/>
            <person name="Berlin A."/>
            <person name="Bessette D."/>
            <person name="Bloom T."/>
            <person name="Blye J."/>
            <person name="Boguslavskiy L."/>
            <person name="Bonnet C."/>
            <person name="Boukhgalter B."/>
            <person name="Bourzgui I."/>
            <person name="Brown A."/>
            <person name="Cahill P."/>
            <person name="Channer S."/>
            <person name="Cheshatsang Y."/>
            <person name="Chuda L."/>
            <person name="Citroen M."/>
            <person name="Collymore A."/>
            <person name="Cooke P."/>
            <person name="Costello M."/>
            <person name="D'Aco K."/>
            <person name="Daza R."/>
            <person name="De Haan G."/>
            <person name="DeGray S."/>
            <person name="DeMaso C."/>
            <person name="Dhargay N."/>
            <person name="Dooley K."/>
            <person name="Dooley E."/>
            <person name="Doricent M."/>
            <person name="Dorje P."/>
            <person name="Dorjee K."/>
            <person name="Dupes A."/>
            <person name="Elong R."/>
            <person name="Falk J."/>
            <person name="Farina A."/>
            <person name="Faro S."/>
            <person name="Ferguson D."/>
            <person name="Fisher S."/>
            <person name="Foley C.D."/>
            <person name="Franke A."/>
            <person name="Friedrich D."/>
            <person name="Gadbois L."/>
            <person name="Gearin G."/>
            <person name="Gearin C.R."/>
            <person name="Giannoukos G."/>
            <person name="Goode T."/>
            <person name="Graham J."/>
            <person name="Grandbois E."/>
            <person name="Grewal S."/>
            <person name="Gyaltsen K."/>
            <person name="Hafez N."/>
            <person name="Hagos B."/>
            <person name="Hall J."/>
            <person name="Henson C."/>
            <person name="Hollinger A."/>
            <person name="Honan T."/>
            <person name="Huard M.D."/>
            <person name="Hughes L."/>
            <person name="Hurhula B."/>
            <person name="Husby M.E."/>
            <person name="Kamat A."/>
            <person name="Kanga B."/>
            <person name="Kashin S."/>
            <person name="Khazanovich D."/>
            <person name="Kisner P."/>
            <person name="Lance K."/>
            <person name="Lara M."/>
            <person name="Lee W."/>
            <person name="Lennon N."/>
            <person name="Letendre F."/>
            <person name="LeVine R."/>
            <person name="Lipovsky A."/>
            <person name="Liu X."/>
            <person name="Liu J."/>
            <person name="Liu S."/>
            <person name="Lokyitsang T."/>
            <person name="Lokyitsang Y."/>
            <person name="Lubonja R."/>
            <person name="Lui A."/>
            <person name="MacDonald P."/>
            <person name="Magnisalis V."/>
            <person name="Maru K."/>
            <person name="Matthews C."/>
            <person name="McCusker W."/>
            <person name="McDonough S."/>
            <person name="Mehta T."/>
            <person name="Meldrim J."/>
            <person name="Meneus L."/>
            <person name="Mihai O."/>
            <person name="Mihalev A."/>
            <person name="Mihova T."/>
            <person name="Mittelman R."/>
            <person name="Mlenga V."/>
            <person name="Montmayeur A."/>
            <person name="Mulrain L."/>
            <person name="Navidi A."/>
            <person name="Naylor J."/>
            <person name="Negash T."/>
            <person name="Nguyen T."/>
            <person name="Nguyen N."/>
            <person name="Nicol R."/>
            <person name="Norbu C."/>
            <person name="Norbu N."/>
            <person name="Novod N."/>
            <person name="O'Neill B."/>
            <person name="Osman S."/>
            <person name="Markiewicz E."/>
            <person name="Oyono O.L."/>
            <person name="Patti C."/>
            <person name="Phunkhang P."/>
            <person name="Pierre F."/>
            <person name="Priest M."/>
            <person name="Raghuraman S."/>
            <person name="Rege F."/>
            <person name="Reyes R."/>
            <person name="Rise C."/>
            <person name="Rogov P."/>
            <person name="Ross K."/>
            <person name="Ryan E."/>
            <person name="Settipalli S."/>
            <person name="Shea T."/>
            <person name="Sherpa N."/>
            <person name="Shi L."/>
            <person name="Shih D."/>
            <person name="Sparrow T."/>
            <person name="Spaulding J."/>
            <person name="Stalker J."/>
            <person name="Stange-Thomann N."/>
            <person name="Stavropoulos S."/>
            <person name="Stone C."/>
            <person name="Strader C."/>
            <person name="Tesfaye S."/>
            <person name="Thomson T."/>
            <person name="Thoulutsang Y."/>
            <person name="Thoulutsang D."/>
            <person name="Topham K."/>
            <person name="Topping I."/>
            <person name="Tsamla T."/>
            <person name="Vassiliev H."/>
            <person name="Vo A."/>
            <person name="Wangchuk T."/>
            <person name="Wangdi T."/>
            <person name="Weiand M."/>
            <person name="Wilkinson J."/>
            <person name="Wilson A."/>
            <person name="Yadav S."/>
            <person name="Young G."/>
            <person name="Yu Q."/>
            <person name="Zembek L."/>
            <person name="Zhong D."/>
            <person name="Zimmer A."/>
            <person name="Zwirko Z."/>
            <person name="Jaffe D.B."/>
            <person name="Alvarez P."/>
            <person name="Brockman W."/>
            <person name="Butler J."/>
            <person name="Chin C."/>
            <person name="Gnerre S."/>
            <person name="Grabherr M."/>
            <person name="Kleber M."/>
            <person name="Mauceli E."/>
            <person name="MacCallum I."/>
        </authorList>
    </citation>
    <scope>NUCLEOTIDE SEQUENCE [LARGE SCALE GENOMIC DNA]</scope>
    <source>
        <strain evidence="3">Tucson 15081-1352.22</strain>
    </source>
</reference>